<sequence length="126" mass="14435">MSTGVKHITSECNGALNAIRDTLYVLSGKWKIQVIVLLRDGPMRFNELQRSLVDITPKVLSKELRELEMNEFVERKVFNTVPVTVSYEITPYAATLNPIIDSLREWGTQHRARIIEHMKQDGKQPA</sequence>
<dbReference type="GO" id="GO:0006355">
    <property type="term" value="P:regulation of DNA-templated transcription"/>
    <property type="evidence" value="ECO:0007669"/>
    <property type="project" value="UniProtKB-ARBA"/>
</dbReference>
<dbReference type="InterPro" id="IPR011991">
    <property type="entry name" value="ArsR-like_HTH"/>
</dbReference>
<dbReference type="EMBL" id="VOEI01000004">
    <property type="protein sequence ID" value="TWR25660.1"/>
    <property type="molecule type" value="Genomic_DNA"/>
</dbReference>
<dbReference type="Proteomes" id="UP000318010">
    <property type="component" value="Unassembled WGS sequence"/>
</dbReference>
<dbReference type="RefSeq" id="WP_146272225.1">
    <property type="nucleotide sequence ID" value="NZ_VOEI01000004.1"/>
</dbReference>
<comment type="caution">
    <text evidence="5">The sequence shown here is derived from an EMBL/GenBank/DDBJ whole genome shotgun (WGS) entry which is preliminary data.</text>
</comment>
<organism evidence="5 6">
    <name type="scientific">Mucilaginibacter achroorhodeus</name>
    <dbReference type="NCBI Taxonomy" id="2599294"/>
    <lineage>
        <taxon>Bacteria</taxon>
        <taxon>Pseudomonadati</taxon>
        <taxon>Bacteroidota</taxon>
        <taxon>Sphingobacteriia</taxon>
        <taxon>Sphingobacteriales</taxon>
        <taxon>Sphingobacteriaceae</taxon>
        <taxon>Mucilaginibacter</taxon>
    </lineage>
</organism>
<gene>
    <name evidence="5" type="ORF">FPZ42_13795</name>
</gene>
<name>A0A563U2V0_9SPHI</name>
<dbReference type="SUPFAM" id="SSF46785">
    <property type="entry name" value="Winged helix' DNA-binding domain"/>
    <property type="match status" value="1"/>
</dbReference>
<proteinExistence type="predicted"/>
<dbReference type="InterPro" id="IPR036388">
    <property type="entry name" value="WH-like_DNA-bd_sf"/>
</dbReference>
<dbReference type="PROSITE" id="PS51118">
    <property type="entry name" value="HTH_HXLR"/>
    <property type="match status" value="1"/>
</dbReference>
<dbReference type="OrthoDB" id="769662at2"/>
<evidence type="ECO:0000313" key="5">
    <source>
        <dbReference type="EMBL" id="TWR25660.1"/>
    </source>
</evidence>
<dbReference type="PANTHER" id="PTHR33204">
    <property type="entry name" value="TRANSCRIPTIONAL REGULATOR, MARR FAMILY"/>
    <property type="match status" value="1"/>
</dbReference>
<evidence type="ECO:0000256" key="2">
    <source>
        <dbReference type="ARBA" id="ARBA00023125"/>
    </source>
</evidence>
<keyword evidence="1" id="KW-0805">Transcription regulation</keyword>
<evidence type="ECO:0000256" key="3">
    <source>
        <dbReference type="ARBA" id="ARBA00023163"/>
    </source>
</evidence>
<evidence type="ECO:0000259" key="4">
    <source>
        <dbReference type="PROSITE" id="PS51118"/>
    </source>
</evidence>
<dbReference type="InterPro" id="IPR036390">
    <property type="entry name" value="WH_DNA-bd_sf"/>
</dbReference>
<dbReference type="PANTHER" id="PTHR33204:SF29">
    <property type="entry name" value="TRANSCRIPTIONAL REGULATOR"/>
    <property type="match status" value="1"/>
</dbReference>
<keyword evidence="2" id="KW-0238">DNA-binding</keyword>
<dbReference type="Gene3D" id="1.10.10.10">
    <property type="entry name" value="Winged helix-like DNA-binding domain superfamily/Winged helix DNA-binding domain"/>
    <property type="match status" value="1"/>
</dbReference>
<accession>A0A563U2V0</accession>
<dbReference type="InterPro" id="IPR002577">
    <property type="entry name" value="HTH_HxlR"/>
</dbReference>
<keyword evidence="6" id="KW-1185">Reference proteome</keyword>
<dbReference type="GO" id="GO:0003677">
    <property type="term" value="F:DNA binding"/>
    <property type="evidence" value="ECO:0007669"/>
    <property type="project" value="UniProtKB-KW"/>
</dbReference>
<dbReference type="CDD" id="cd00090">
    <property type="entry name" value="HTH_ARSR"/>
    <property type="match status" value="1"/>
</dbReference>
<evidence type="ECO:0000313" key="6">
    <source>
        <dbReference type="Proteomes" id="UP000318010"/>
    </source>
</evidence>
<protein>
    <submittedName>
        <fullName evidence="5">Helix-turn-helix transcriptional regulator</fullName>
    </submittedName>
</protein>
<dbReference type="AlphaFoldDB" id="A0A563U2V0"/>
<feature type="domain" description="HTH hxlR-type" evidence="4">
    <location>
        <begin position="12"/>
        <end position="115"/>
    </location>
</feature>
<evidence type="ECO:0000256" key="1">
    <source>
        <dbReference type="ARBA" id="ARBA00023015"/>
    </source>
</evidence>
<keyword evidence="3" id="KW-0804">Transcription</keyword>
<reference evidence="5 6" key="1">
    <citation type="submission" date="2019-07" db="EMBL/GenBank/DDBJ databases">
        <authorList>
            <person name="Kim J."/>
        </authorList>
    </citation>
    <scope>NUCLEOTIDE SEQUENCE [LARGE SCALE GENOMIC DNA]</scope>
    <source>
        <strain evidence="5 6">MJ1a</strain>
    </source>
</reference>
<dbReference type="Pfam" id="PF01638">
    <property type="entry name" value="HxlR"/>
    <property type="match status" value="1"/>
</dbReference>